<dbReference type="AlphaFoldDB" id="A0A3D9CME1"/>
<gene>
    <name evidence="1" type="ORF">DRF59_11305</name>
</gene>
<dbReference type="Proteomes" id="UP000256769">
    <property type="component" value="Unassembled WGS sequence"/>
</dbReference>
<keyword evidence="2" id="KW-1185">Reference proteome</keyword>
<sequence>MPRIKFYFNAFIQITFSQEFKKFEQEYFAKSTHDFFKDKKCFSEKEEFFLAIIGMCYNKNLLKYRNKFR</sequence>
<comment type="caution">
    <text evidence="1">The sequence shown here is derived from an EMBL/GenBank/DDBJ whole genome shotgun (WGS) entry which is preliminary data.</text>
</comment>
<evidence type="ECO:0000313" key="2">
    <source>
        <dbReference type="Proteomes" id="UP000256769"/>
    </source>
</evidence>
<organism evidence="1 2">
    <name type="scientific">Chryseobacterium flavum</name>
    <dbReference type="NCBI Taxonomy" id="415851"/>
    <lineage>
        <taxon>Bacteria</taxon>
        <taxon>Pseudomonadati</taxon>
        <taxon>Bacteroidota</taxon>
        <taxon>Flavobacteriia</taxon>
        <taxon>Flavobacteriales</taxon>
        <taxon>Weeksellaceae</taxon>
        <taxon>Chryseobacterium group</taxon>
        <taxon>Chryseobacterium</taxon>
    </lineage>
</organism>
<accession>A0A3D9CME1</accession>
<name>A0A3D9CME1_9FLAO</name>
<proteinExistence type="predicted"/>
<dbReference type="EMBL" id="QNUE01000007">
    <property type="protein sequence ID" value="REC66884.1"/>
    <property type="molecule type" value="Genomic_DNA"/>
</dbReference>
<protein>
    <submittedName>
        <fullName evidence="1">Uncharacterized protein</fullName>
    </submittedName>
</protein>
<reference evidence="1 2" key="1">
    <citation type="journal article" date="2007" name="Int. J. Syst. Evol. Microbiol.">
        <title>Chryseobacterium flavum sp. nov., isolated from polluted soil.</title>
        <authorList>
            <person name="Zhou Y."/>
            <person name="Dong J."/>
            <person name="Wang X."/>
            <person name="Huang X."/>
            <person name="Zhang K.Y."/>
            <person name="Zhang Y.Q."/>
            <person name="Guo Y.F."/>
            <person name="Lai R."/>
            <person name="Li W.J."/>
        </authorList>
    </citation>
    <scope>NUCLEOTIDE SEQUENCE [LARGE SCALE GENOMIC DNA]</scope>
    <source>
        <strain evidence="1 2">KCTC 12877</strain>
    </source>
</reference>
<evidence type="ECO:0000313" key="1">
    <source>
        <dbReference type="EMBL" id="REC66884.1"/>
    </source>
</evidence>